<keyword evidence="1" id="KW-0853">WD repeat</keyword>
<proteinExistence type="predicted"/>
<dbReference type="EMBL" id="CAJJDO010000013">
    <property type="protein sequence ID" value="CAD8144904.1"/>
    <property type="molecule type" value="Genomic_DNA"/>
</dbReference>
<feature type="chain" id="PRO_5035935778" evidence="2">
    <location>
        <begin position="16"/>
        <end position="261"/>
    </location>
</feature>
<evidence type="ECO:0000313" key="4">
    <source>
        <dbReference type="Proteomes" id="UP000689195"/>
    </source>
</evidence>
<dbReference type="InterPro" id="IPR001680">
    <property type="entry name" value="WD40_rpt"/>
</dbReference>
<dbReference type="Pfam" id="PF00400">
    <property type="entry name" value="WD40"/>
    <property type="match status" value="1"/>
</dbReference>
<organism evidence="3 4">
    <name type="scientific">Paramecium pentaurelia</name>
    <dbReference type="NCBI Taxonomy" id="43138"/>
    <lineage>
        <taxon>Eukaryota</taxon>
        <taxon>Sar</taxon>
        <taxon>Alveolata</taxon>
        <taxon>Ciliophora</taxon>
        <taxon>Intramacronucleata</taxon>
        <taxon>Oligohymenophorea</taxon>
        <taxon>Peniculida</taxon>
        <taxon>Parameciidae</taxon>
        <taxon>Paramecium</taxon>
    </lineage>
</organism>
<evidence type="ECO:0000256" key="1">
    <source>
        <dbReference type="PROSITE-ProRule" id="PRU00221"/>
    </source>
</evidence>
<dbReference type="PANTHER" id="PTHR45333">
    <property type="entry name" value="MEMBRANE PROTEIN-RELATED"/>
    <property type="match status" value="1"/>
</dbReference>
<feature type="signal peptide" evidence="2">
    <location>
        <begin position="1"/>
        <end position="15"/>
    </location>
</feature>
<evidence type="ECO:0000313" key="3">
    <source>
        <dbReference type="EMBL" id="CAD8144904.1"/>
    </source>
</evidence>
<keyword evidence="2" id="KW-0732">Signal</keyword>
<keyword evidence="4" id="KW-1185">Reference proteome</keyword>
<dbReference type="Proteomes" id="UP000689195">
    <property type="component" value="Unassembled WGS sequence"/>
</dbReference>
<protein>
    <submittedName>
        <fullName evidence="3">Uncharacterized protein</fullName>
    </submittedName>
</protein>
<reference evidence="3" key="1">
    <citation type="submission" date="2021-01" db="EMBL/GenBank/DDBJ databases">
        <authorList>
            <consortium name="Genoscope - CEA"/>
            <person name="William W."/>
        </authorList>
    </citation>
    <scope>NUCLEOTIDE SEQUENCE</scope>
</reference>
<gene>
    <name evidence="3" type="ORF">PPENT_87.1.T0130459</name>
</gene>
<dbReference type="InterPro" id="IPR019775">
    <property type="entry name" value="WD40_repeat_CS"/>
</dbReference>
<evidence type="ECO:0000256" key="2">
    <source>
        <dbReference type="SAM" id="SignalP"/>
    </source>
</evidence>
<dbReference type="AlphaFoldDB" id="A0A8S1T1G3"/>
<dbReference type="PROSITE" id="PS00678">
    <property type="entry name" value="WD_REPEATS_1"/>
    <property type="match status" value="1"/>
</dbReference>
<name>A0A8S1T1G3_9CILI</name>
<dbReference type="OrthoDB" id="2624652at2759"/>
<sequence>MIFLITLLYFFLTSSIDIKSIKQYKRLKRYKYFFQLLTFSVPNNHLTTLIIVKLKLNLNCNILQIINIDKSLSLSTQLFQESELYNNCYLQDDFHEINQFIYKIFLNNSQIIKNLILQLNTSTNQILNLNQFTKQLPKNYGQCFGHSNNVRSVCFSPDGNTLASGSRNNSIRLWDVQNGKEIQSADKKYKDILAKFKAPLFSNNPLPESNNITILRISQTPLFQAQGALILKGEFINYEGYDLKPLFKSKGSCFLEDLKQK</sequence>
<dbReference type="PROSITE" id="PS50294">
    <property type="entry name" value="WD_REPEATS_REGION"/>
    <property type="match status" value="1"/>
</dbReference>
<dbReference type="PANTHER" id="PTHR45333:SF1">
    <property type="entry name" value="CHROMOSOME UNDETERMINED SCAFFOLD_625, WHOLE GENOME SHOTGUN SEQUENCE"/>
    <property type="match status" value="1"/>
</dbReference>
<accession>A0A8S1T1G3</accession>
<dbReference type="SMART" id="SM00320">
    <property type="entry name" value="WD40"/>
    <property type="match status" value="1"/>
</dbReference>
<comment type="caution">
    <text evidence="3">The sequence shown here is derived from an EMBL/GenBank/DDBJ whole genome shotgun (WGS) entry which is preliminary data.</text>
</comment>
<dbReference type="PROSITE" id="PS50082">
    <property type="entry name" value="WD_REPEATS_2"/>
    <property type="match status" value="1"/>
</dbReference>
<feature type="repeat" description="WD" evidence="1">
    <location>
        <begin position="143"/>
        <end position="184"/>
    </location>
</feature>